<dbReference type="InterPro" id="IPR004147">
    <property type="entry name" value="ABC1_dom"/>
</dbReference>
<dbReference type="EMBL" id="CP001715">
    <property type="protein sequence ID" value="ACV35011.1"/>
    <property type="molecule type" value="Genomic_DNA"/>
</dbReference>
<sequence length="492" mass="53945">MTVPPDIDSSLLGILLRLSELLPPTHARFRPLLADALLFFLDRLSPVRQRDIFAAQLALPINASRPRRLLALFRFCPTLHKLGQVVAHDRRLAGDLRRRLQELETLVPTDSLAAVRPLLEREVGHVAGLHIARKALAEASVAVVVPFVWRPAANSPPQQGVFKVLRPGVQDRLDEELAIWPALGSFLEERCVAHGLPVFDYANTLESVAHLLANEARLDREQAHLRQAAEFYAGSPDIVIPRVFPFSTPTVTAMQRVDGCKVTSQDLPAREMRQRAERLIRALLAQPFWSSGEAGAVFHADPHAGNLLATPDGRLAILDWALTTKLAKRQCEAVVQLVLGALTLNDRRVCAAIAALGESVDDAQVQVAVRQAIGEVRRGTFPGFEWMTSLLDALAATSAVRFPEEVSLFRKALLTLSGVAADVSQDMTMDGVLIREGASQFIRSLWWRPWIWADSRRQGGAHLSNADLFGLGAELPASTLRFLTGGSGTAHD</sequence>
<evidence type="ECO:0000256" key="1">
    <source>
        <dbReference type="ARBA" id="ARBA00009670"/>
    </source>
</evidence>
<gene>
    <name evidence="3" type="ordered locus">CAP2UW1_1701</name>
</gene>
<dbReference type="HOGENOM" id="CLU_553932_0_0_4"/>
<dbReference type="eggNOG" id="COG0661">
    <property type="taxonomic scope" value="Bacteria"/>
</dbReference>
<dbReference type="Pfam" id="PF03109">
    <property type="entry name" value="ABC1"/>
    <property type="match status" value="1"/>
</dbReference>
<dbReference type="OrthoDB" id="236897at2"/>
<dbReference type="PANTHER" id="PTHR10566:SF113">
    <property type="entry name" value="PROTEIN ACTIVITY OF BC1 COMPLEX KINASE 7, CHLOROPLASTIC"/>
    <property type="match status" value="1"/>
</dbReference>
<reference evidence="3" key="1">
    <citation type="submission" date="2009-08" db="EMBL/GenBank/DDBJ databases">
        <authorList>
            <consortium name="US DOE Joint Genome Institute"/>
            <person name="Lucas S."/>
            <person name="Copeland A."/>
            <person name="Lapidus A."/>
            <person name="Glavina del Rio T."/>
            <person name="Dalin E."/>
            <person name="Tice H."/>
            <person name="Bruce D."/>
            <person name="Barry K."/>
            <person name="Pitluck S."/>
            <person name="Lowry S."/>
            <person name="Larimer F."/>
            <person name="Land M."/>
            <person name="Hauser L."/>
            <person name="Kyrpides N."/>
            <person name="Ivanova N."/>
            <person name="McMahon K.D."/>
            <person name="Hugenholtz P."/>
        </authorList>
    </citation>
    <scope>NUCLEOTIDE SEQUENCE</scope>
    <source>
        <strain evidence="3">UW-1</strain>
    </source>
</reference>
<proteinExistence type="inferred from homology"/>
<evidence type="ECO:0000313" key="3">
    <source>
        <dbReference type="EMBL" id="ACV35011.1"/>
    </source>
</evidence>
<name>C7RUF9_ACCRE</name>
<protein>
    <submittedName>
        <fullName evidence="3">ABC-1 domain protein</fullName>
    </submittedName>
</protein>
<reference evidence="3" key="2">
    <citation type="submission" date="2009-09" db="EMBL/GenBank/DDBJ databases">
        <title>Complete sequence of chromosome of Candidatus Accumulibacter phosphatis clade IIA str. UW-1.</title>
        <authorList>
            <consortium name="US DOE Joint Genome Institute"/>
            <person name="Martin H.G."/>
            <person name="Ivanova N."/>
            <person name="Kunin V."/>
            <person name="Warnecke F."/>
            <person name="Barry K."/>
            <person name="He S."/>
            <person name="Salamov A."/>
            <person name="Szeto E."/>
            <person name="Dalin E."/>
            <person name="Pangilinan J.L."/>
            <person name="Lapidus A."/>
            <person name="Lowry S."/>
            <person name="Kyrpides N.C."/>
            <person name="McMahon K.D."/>
            <person name="Hugenholtz P."/>
        </authorList>
    </citation>
    <scope>NUCLEOTIDE SEQUENCE [LARGE SCALE GENOMIC DNA]</scope>
    <source>
        <strain evidence="3">UW-1</strain>
    </source>
</reference>
<comment type="similarity">
    <text evidence="1">Belongs to the protein kinase superfamily. ADCK protein kinase family.</text>
</comment>
<dbReference type="InterPro" id="IPR011009">
    <property type="entry name" value="Kinase-like_dom_sf"/>
</dbReference>
<dbReference type="KEGG" id="app:CAP2UW1_1701"/>
<dbReference type="STRING" id="522306.CAP2UW1_1701"/>
<feature type="domain" description="ABC1 atypical kinase-like" evidence="2">
    <location>
        <begin position="131"/>
        <end position="350"/>
    </location>
</feature>
<accession>C7RUF9</accession>
<dbReference type="AlphaFoldDB" id="C7RUF9"/>
<dbReference type="SUPFAM" id="SSF56112">
    <property type="entry name" value="Protein kinase-like (PK-like)"/>
    <property type="match status" value="1"/>
</dbReference>
<evidence type="ECO:0000259" key="2">
    <source>
        <dbReference type="Pfam" id="PF03109"/>
    </source>
</evidence>
<dbReference type="PANTHER" id="PTHR10566">
    <property type="entry name" value="CHAPERONE-ACTIVITY OF BC1 COMPLEX CABC1 -RELATED"/>
    <property type="match status" value="1"/>
</dbReference>
<dbReference type="InterPro" id="IPR050154">
    <property type="entry name" value="UbiB_kinase"/>
</dbReference>
<organism evidence="3">
    <name type="scientific">Accumulibacter regalis</name>
    <dbReference type="NCBI Taxonomy" id="522306"/>
    <lineage>
        <taxon>Bacteria</taxon>
        <taxon>Pseudomonadati</taxon>
        <taxon>Pseudomonadota</taxon>
        <taxon>Betaproteobacteria</taxon>
        <taxon>Candidatus Accumulibacter</taxon>
    </lineage>
</organism>